<keyword evidence="2" id="KW-1185">Reference proteome</keyword>
<dbReference type="Proteomes" id="UP000023541">
    <property type="component" value="Unassembled WGS sequence"/>
</dbReference>
<reference evidence="1 2" key="1">
    <citation type="submission" date="2014-04" db="EMBL/GenBank/DDBJ databases">
        <title>Aquimarina sp. 22II-S11-z7 Genome Sequencing.</title>
        <authorList>
            <person name="Lai Q."/>
        </authorList>
    </citation>
    <scope>NUCLEOTIDE SEQUENCE [LARGE SCALE GENOMIC DNA]</scope>
    <source>
        <strain evidence="1 2">22II-S11-z7</strain>
    </source>
</reference>
<dbReference type="InterPro" id="IPR010181">
    <property type="entry name" value="CGCAxxGCC_motif"/>
</dbReference>
<comment type="caution">
    <text evidence="1">The sequence shown here is derived from an EMBL/GenBank/DDBJ whole genome shotgun (WGS) entry which is preliminary data.</text>
</comment>
<organism evidence="1 2">
    <name type="scientific">Aquimarina atlantica</name>
    <dbReference type="NCBI Taxonomy" id="1317122"/>
    <lineage>
        <taxon>Bacteria</taxon>
        <taxon>Pseudomonadati</taxon>
        <taxon>Bacteroidota</taxon>
        <taxon>Flavobacteriia</taxon>
        <taxon>Flavobacteriales</taxon>
        <taxon>Flavobacteriaceae</taxon>
        <taxon>Aquimarina</taxon>
    </lineage>
</organism>
<dbReference type="AlphaFoldDB" id="A0A023BPF1"/>
<dbReference type="RefSeq" id="WP_034246222.1">
    <property type="nucleotide sequence ID" value="NZ_AQRA01000010.1"/>
</dbReference>
<protein>
    <recommendedName>
        <fullName evidence="3">C_GCAxxG_C_C family protein</fullName>
    </recommendedName>
</protein>
<dbReference type="EMBL" id="AQRA01000010">
    <property type="protein sequence ID" value="EZH71965.1"/>
    <property type="molecule type" value="Genomic_DNA"/>
</dbReference>
<evidence type="ECO:0000313" key="1">
    <source>
        <dbReference type="EMBL" id="EZH71965.1"/>
    </source>
</evidence>
<gene>
    <name evidence="1" type="ORF">ATO12_04930</name>
</gene>
<dbReference type="eggNOG" id="ENOG50345ZW">
    <property type="taxonomic scope" value="Bacteria"/>
</dbReference>
<evidence type="ECO:0000313" key="2">
    <source>
        <dbReference type="Proteomes" id="UP000023541"/>
    </source>
</evidence>
<dbReference type="Pfam" id="PF09719">
    <property type="entry name" value="C_GCAxxG_C_C"/>
    <property type="match status" value="2"/>
</dbReference>
<accession>A0A023BPF1</accession>
<proteinExistence type="predicted"/>
<name>A0A023BPF1_9FLAO</name>
<sequence>MKAIKEGLKVLSRGTCGTAFCSLLNSEYGVPNEIAEIAASPFAGGLLNRGFQCGMIGGAVLAAGAESYRRNEDTGEAIAMAITATQHLMESFKKRTNTISCRDITEMDLTGKLAPLKVLFTGKAFGCMKLAGRWAPEAIKSADEGLSDESVSFCPGSVSCASEVVRKMGATEEEMLMVAGYAGGLGLSGKECGALSAAIWYKMVDWIKKNPGKSPSSFDDLETKKMLRAFYVQTDSEVLCSKITNKEFKDIDDHSEYIKNGGCKKIIDALAAL</sequence>
<dbReference type="STRING" id="1317122.ATO12_04930"/>
<dbReference type="OrthoDB" id="1157536at2"/>
<evidence type="ECO:0008006" key="3">
    <source>
        <dbReference type="Google" id="ProtNLM"/>
    </source>
</evidence>